<evidence type="ECO:0000313" key="3">
    <source>
        <dbReference type="Proteomes" id="UP001150217"/>
    </source>
</evidence>
<dbReference type="Proteomes" id="UP001150217">
    <property type="component" value="Unassembled WGS sequence"/>
</dbReference>
<evidence type="ECO:0000313" key="2">
    <source>
        <dbReference type="EMBL" id="KAJ4498829.1"/>
    </source>
</evidence>
<reference evidence="2" key="1">
    <citation type="submission" date="2022-08" db="EMBL/GenBank/DDBJ databases">
        <title>A Global Phylogenomic Analysis of the Shiitake Genus Lentinula.</title>
        <authorList>
            <consortium name="DOE Joint Genome Institute"/>
            <person name="Sierra-Patev S."/>
            <person name="Min B."/>
            <person name="Naranjo-Ortiz M."/>
            <person name="Looney B."/>
            <person name="Konkel Z."/>
            <person name="Slot J.C."/>
            <person name="Sakamoto Y."/>
            <person name="Steenwyk J.L."/>
            <person name="Rokas A."/>
            <person name="Carro J."/>
            <person name="Camarero S."/>
            <person name="Ferreira P."/>
            <person name="Molpeceres G."/>
            <person name="Ruiz-Duenas F.J."/>
            <person name="Serrano A."/>
            <person name="Henrissat B."/>
            <person name="Drula E."/>
            <person name="Hughes K.W."/>
            <person name="Mata J.L."/>
            <person name="Ishikawa N.K."/>
            <person name="Vargas-Isla R."/>
            <person name="Ushijima S."/>
            <person name="Smith C.A."/>
            <person name="Ahrendt S."/>
            <person name="Andreopoulos W."/>
            <person name="He G."/>
            <person name="Labutti K."/>
            <person name="Lipzen A."/>
            <person name="Ng V."/>
            <person name="Riley R."/>
            <person name="Sandor L."/>
            <person name="Barry K."/>
            <person name="Martinez A.T."/>
            <person name="Xiao Y."/>
            <person name="Gibbons J.G."/>
            <person name="Terashima K."/>
            <person name="Grigoriev I.V."/>
            <person name="Hibbett D.S."/>
        </authorList>
    </citation>
    <scope>NUCLEOTIDE SEQUENCE</scope>
    <source>
        <strain evidence="2">RHP3577 ss4</strain>
    </source>
</reference>
<feature type="region of interest" description="Disordered" evidence="1">
    <location>
        <begin position="156"/>
        <end position="181"/>
    </location>
</feature>
<protein>
    <submittedName>
        <fullName evidence="2">Uncharacterized protein</fullName>
    </submittedName>
</protein>
<proteinExistence type="predicted"/>
<sequence length="181" mass="19910">MANVAPVGGFKKRRLANTCDSVKMPGNVCLNCRAFESECTYSLSTVKKKGGTEVFVLELFPLSLPNEITVRQIAKILALKPHLFVDSDTKDQYEFAKAQISDILSPLAAYELPDDSGNILKILTEIASYARSLEIKLEKQSNSSVYPLHSVPSTHVEQDYPARGDGGLGHDYTSRTSWGAR</sequence>
<evidence type="ECO:0000256" key="1">
    <source>
        <dbReference type="SAM" id="MobiDB-lite"/>
    </source>
</evidence>
<name>A0ABQ8VR17_9AGAR</name>
<dbReference type="EMBL" id="JANVFT010000013">
    <property type="protein sequence ID" value="KAJ4498829.1"/>
    <property type="molecule type" value="Genomic_DNA"/>
</dbReference>
<gene>
    <name evidence="2" type="ORF">C8R41DRAFT_915914</name>
</gene>
<accession>A0ABQ8VR17</accession>
<organism evidence="2 3">
    <name type="scientific">Lentinula lateritia</name>
    <dbReference type="NCBI Taxonomy" id="40482"/>
    <lineage>
        <taxon>Eukaryota</taxon>
        <taxon>Fungi</taxon>
        <taxon>Dikarya</taxon>
        <taxon>Basidiomycota</taxon>
        <taxon>Agaricomycotina</taxon>
        <taxon>Agaricomycetes</taxon>
        <taxon>Agaricomycetidae</taxon>
        <taxon>Agaricales</taxon>
        <taxon>Marasmiineae</taxon>
        <taxon>Omphalotaceae</taxon>
        <taxon>Lentinula</taxon>
    </lineage>
</organism>
<comment type="caution">
    <text evidence="2">The sequence shown here is derived from an EMBL/GenBank/DDBJ whole genome shotgun (WGS) entry which is preliminary data.</text>
</comment>
<keyword evidence="3" id="KW-1185">Reference proteome</keyword>